<proteinExistence type="predicted"/>
<protein>
    <submittedName>
        <fullName evidence="2">HEAT repeat domain-containing protein</fullName>
    </submittedName>
</protein>
<dbReference type="SUPFAM" id="SSF48371">
    <property type="entry name" value="ARM repeat"/>
    <property type="match status" value="1"/>
</dbReference>
<feature type="compositionally biased region" description="Low complexity" evidence="1">
    <location>
        <begin position="231"/>
        <end position="249"/>
    </location>
</feature>
<dbReference type="AlphaFoldDB" id="A0A6G3QN49"/>
<feature type="region of interest" description="Disordered" evidence="1">
    <location>
        <begin position="231"/>
        <end position="256"/>
    </location>
</feature>
<gene>
    <name evidence="2" type="ORF">G3I53_02255</name>
</gene>
<dbReference type="InterPro" id="IPR011989">
    <property type="entry name" value="ARM-like"/>
</dbReference>
<dbReference type="EMBL" id="JAAGMD010000073">
    <property type="protein sequence ID" value="NEA84918.1"/>
    <property type="molecule type" value="Genomic_DNA"/>
</dbReference>
<dbReference type="Gene3D" id="1.25.10.10">
    <property type="entry name" value="Leucine-rich Repeat Variant"/>
    <property type="match status" value="2"/>
</dbReference>
<dbReference type="InterPro" id="IPR016024">
    <property type="entry name" value="ARM-type_fold"/>
</dbReference>
<sequence>MLEVVSINPTNGTPQPTRVAAALGAEAASVRLQAAMAAGSAPDPALLETLVERCAVEPDFFVRDMLTWALIRLPADLTLPRLREELDSGRAQARGQALHTLSKIGDGRAYAWITRALLHDADDGVARTAWRTAVALAPWDEGERARLTGALVEQLGRGDRDVRLSLSRALVDLGDDIRPALEKAAADPDPVVATHAGATALLLRDPEAGFDAAVEEAKRIVALGPERAAAAEKSAGAGGAAAEAGALPPEARHADR</sequence>
<comment type="caution">
    <text evidence="2">The sequence shown here is derived from an EMBL/GenBank/DDBJ whole genome shotgun (WGS) entry which is preliminary data.</text>
</comment>
<evidence type="ECO:0000313" key="2">
    <source>
        <dbReference type="EMBL" id="NEA84918.1"/>
    </source>
</evidence>
<accession>A0A6G3QN49</accession>
<organism evidence="2">
    <name type="scientific">Streptomyces sp. SID14436</name>
    <dbReference type="NCBI Taxonomy" id="2706070"/>
    <lineage>
        <taxon>Bacteria</taxon>
        <taxon>Bacillati</taxon>
        <taxon>Actinomycetota</taxon>
        <taxon>Actinomycetes</taxon>
        <taxon>Kitasatosporales</taxon>
        <taxon>Streptomycetaceae</taxon>
        <taxon>Streptomyces</taxon>
    </lineage>
</organism>
<reference evidence="2" key="1">
    <citation type="submission" date="2020-01" db="EMBL/GenBank/DDBJ databases">
        <title>Insect and environment-associated Actinomycetes.</title>
        <authorList>
            <person name="Currrie C."/>
            <person name="Chevrette M."/>
            <person name="Carlson C."/>
            <person name="Stubbendieck R."/>
            <person name="Wendt-Pienkowski E."/>
        </authorList>
    </citation>
    <scope>NUCLEOTIDE SEQUENCE</scope>
    <source>
        <strain evidence="2">SID14436</strain>
    </source>
</reference>
<name>A0A6G3QN49_9ACTN</name>
<evidence type="ECO:0000256" key="1">
    <source>
        <dbReference type="SAM" id="MobiDB-lite"/>
    </source>
</evidence>
<dbReference type="RefSeq" id="WP_164437984.1">
    <property type="nucleotide sequence ID" value="NZ_JAAGMD010000073.1"/>
</dbReference>